<accession>A0A078M6Z1</accession>
<dbReference type="InterPro" id="IPR005467">
    <property type="entry name" value="His_kinase_dom"/>
</dbReference>
<gene>
    <name evidence="9" type="primary">liaS</name>
    <name evidence="9" type="ORF">BN1048_01244</name>
</gene>
<dbReference type="PANTHER" id="PTHR24421">
    <property type="entry name" value="NITRATE/NITRITE SENSOR PROTEIN NARX-RELATED"/>
    <property type="match status" value="1"/>
</dbReference>
<dbReference type="InterPro" id="IPR050482">
    <property type="entry name" value="Sensor_HK_TwoCompSys"/>
</dbReference>
<evidence type="ECO:0000256" key="6">
    <source>
        <dbReference type="ARBA" id="ARBA00022840"/>
    </source>
</evidence>
<evidence type="ECO:0000313" key="9">
    <source>
        <dbReference type="EMBL" id="CEA01127.1"/>
    </source>
</evidence>
<evidence type="ECO:0000259" key="8">
    <source>
        <dbReference type="PROSITE" id="PS50109"/>
    </source>
</evidence>
<dbReference type="STRING" id="1461582.BN1048_01244"/>
<dbReference type="EC" id="2.7.13.3" evidence="2"/>
<feature type="domain" description="Histidine kinase" evidence="8">
    <location>
        <begin position="181"/>
        <end position="368"/>
    </location>
</feature>
<dbReference type="InterPro" id="IPR029016">
    <property type="entry name" value="GAF-like_dom_sf"/>
</dbReference>
<dbReference type="InterPro" id="IPR003594">
    <property type="entry name" value="HATPase_dom"/>
</dbReference>
<dbReference type="GO" id="GO:0005524">
    <property type="term" value="F:ATP binding"/>
    <property type="evidence" value="ECO:0007669"/>
    <property type="project" value="UniProtKB-KW"/>
</dbReference>
<evidence type="ECO:0000256" key="7">
    <source>
        <dbReference type="ARBA" id="ARBA00023012"/>
    </source>
</evidence>
<dbReference type="InterPro" id="IPR003018">
    <property type="entry name" value="GAF"/>
</dbReference>
<dbReference type="SUPFAM" id="SSF55874">
    <property type="entry name" value="ATPase domain of HSP90 chaperone/DNA topoisomerase II/histidine kinase"/>
    <property type="match status" value="1"/>
</dbReference>
<dbReference type="InterPro" id="IPR011712">
    <property type="entry name" value="Sig_transdc_His_kin_sub3_dim/P"/>
</dbReference>
<dbReference type="Pfam" id="PF07730">
    <property type="entry name" value="HisKA_3"/>
    <property type="match status" value="1"/>
</dbReference>
<evidence type="ECO:0000256" key="2">
    <source>
        <dbReference type="ARBA" id="ARBA00012438"/>
    </source>
</evidence>
<evidence type="ECO:0000256" key="5">
    <source>
        <dbReference type="ARBA" id="ARBA00022777"/>
    </source>
</evidence>
<dbReference type="GO" id="GO:0000155">
    <property type="term" value="F:phosphorelay sensor kinase activity"/>
    <property type="evidence" value="ECO:0007669"/>
    <property type="project" value="InterPro"/>
</dbReference>
<dbReference type="OrthoDB" id="9795828at2"/>
<evidence type="ECO:0000313" key="10">
    <source>
        <dbReference type="Proteomes" id="UP000044136"/>
    </source>
</evidence>
<dbReference type="Gene3D" id="3.30.450.40">
    <property type="match status" value="1"/>
</dbReference>
<name>A0A078M6Z1_9STAP</name>
<dbReference type="SUPFAM" id="SSF55781">
    <property type="entry name" value="GAF domain-like"/>
    <property type="match status" value="1"/>
</dbReference>
<proteinExistence type="predicted"/>
<sequence length="372" mass="42443">MKSKLQLLKDIAEFLNTETHRQSVIDGALKMLIDHTNFKTGWIFFIKEDGRHELSAHYQLPPTLQHDNHTYLCNDKCWCVNKFNKGELSNATNIVACSRLEKAAREMPNENDNITHHATVPLISGDESFGMLNVASPYSTEFQKDELDLLESVAFQLGSTLKRLDLTTREKENMIIKERQRLARELHDSVNQMLFSIGITSHAAKALKDNNQSRMAFERIENTSKYAMKEMKALIWQLKPIGLENGIIEAVKHYAKILDLNLEISVNGFYNIEDKMEIELYRVVQEGLNNIRKHASTKNAEVLFEITDEELMLVISDKGTGFIPSEKTGLSHGLTNMHERVQKMNGELTIQSDKGLGTTLITRIKLGRERNV</sequence>
<keyword evidence="3" id="KW-0808">Transferase</keyword>
<dbReference type="Pfam" id="PF13185">
    <property type="entry name" value="GAF_2"/>
    <property type="match status" value="1"/>
</dbReference>
<dbReference type="HOGENOM" id="CLU_000445_20_12_9"/>
<dbReference type="eggNOG" id="COG2203">
    <property type="taxonomic scope" value="Bacteria"/>
</dbReference>
<dbReference type="Proteomes" id="UP000044136">
    <property type="component" value="Unassembled WGS sequence"/>
</dbReference>
<dbReference type="Gene3D" id="3.30.565.10">
    <property type="entry name" value="Histidine kinase-like ATPase, C-terminal domain"/>
    <property type="match status" value="1"/>
</dbReference>
<dbReference type="RefSeq" id="WP_035809504.1">
    <property type="nucleotide sequence ID" value="NZ_CCSE01000001.1"/>
</dbReference>
<dbReference type="PROSITE" id="PS50109">
    <property type="entry name" value="HIS_KIN"/>
    <property type="match status" value="1"/>
</dbReference>
<dbReference type="EMBL" id="CCSE01000001">
    <property type="protein sequence ID" value="CEA01127.1"/>
    <property type="molecule type" value="Genomic_DNA"/>
</dbReference>
<keyword evidence="6" id="KW-0067">ATP-binding</keyword>
<keyword evidence="4" id="KW-0547">Nucleotide-binding</keyword>
<dbReference type="GO" id="GO:0046983">
    <property type="term" value="F:protein dimerization activity"/>
    <property type="evidence" value="ECO:0007669"/>
    <property type="project" value="InterPro"/>
</dbReference>
<dbReference type="Gene3D" id="1.20.5.1930">
    <property type="match status" value="1"/>
</dbReference>
<keyword evidence="10" id="KW-1185">Reference proteome</keyword>
<dbReference type="Pfam" id="PF02518">
    <property type="entry name" value="HATPase_c"/>
    <property type="match status" value="1"/>
</dbReference>
<dbReference type="GO" id="GO:0016020">
    <property type="term" value="C:membrane"/>
    <property type="evidence" value="ECO:0007669"/>
    <property type="project" value="InterPro"/>
</dbReference>
<keyword evidence="7" id="KW-0902">Two-component regulatory system</keyword>
<evidence type="ECO:0000256" key="3">
    <source>
        <dbReference type="ARBA" id="ARBA00022679"/>
    </source>
</evidence>
<keyword evidence="5 9" id="KW-0418">Kinase</keyword>
<evidence type="ECO:0000256" key="4">
    <source>
        <dbReference type="ARBA" id="ARBA00022741"/>
    </source>
</evidence>
<organism evidence="9 10">
    <name type="scientific">Jeotgalicoccus saudimassiliensis</name>
    <dbReference type="NCBI Taxonomy" id="1461582"/>
    <lineage>
        <taxon>Bacteria</taxon>
        <taxon>Bacillati</taxon>
        <taxon>Bacillota</taxon>
        <taxon>Bacilli</taxon>
        <taxon>Bacillales</taxon>
        <taxon>Staphylococcaceae</taxon>
        <taxon>Jeotgalicoccus</taxon>
    </lineage>
</organism>
<dbReference type="eggNOG" id="COG4585">
    <property type="taxonomic scope" value="Bacteria"/>
</dbReference>
<dbReference type="AlphaFoldDB" id="A0A078M6Z1"/>
<comment type="catalytic activity">
    <reaction evidence="1">
        <text>ATP + protein L-histidine = ADP + protein N-phospho-L-histidine.</text>
        <dbReference type="EC" id="2.7.13.3"/>
    </reaction>
</comment>
<reference evidence="9 10" key="1">
    <citation type="submission" date="2014-07" db="EMBL/GenBank/DDBJ databases">
        <authorList>
            <person name="Urmite Genomes Urmite Genomes"/>
        </authorList>
    </citation>
    <scope>NUCLEOTIDE SEQUENCE [LARGE SCALE GENOMIC DNA]</scope>
    <source>
        <strain evidence="9 10">13MG44_air</strain>
    </source>
</reference>
<dbReference type="CDD" id="cd16917">
    <property type="entry name" value="HATPase_UhpB-NarQ-NarX-like"/>
    <property type="match status" value="1"/>
</dbReference>
<evidence type="ECO:0000256" key="1">
    <source>
        <dbReference type="ARBA" id="ARBA00000085"/>
    </source>
</evidence>
<dbReference type="InterPro" id="IPR036890">
    <property type="entry name" value="HATPase_C_sf"/>
</dbReference>
<dbReference type="PANTHER" id="PTHR24421:SF40">
    <property type="entry name" value="SENSOR HISTIDINE KINASE YHCY"/>
    <property type="match status" value="1"/>
</dbReference>
<protein>
    <recommendedName>
        <fullName evidence="2">histidine kinase</fullName>
        <ecNumber evidence="2">2.7.13.3</ecNumber>
    </recommendedName>
</protein>